<dbReference type="PIRSF" id="PIRSF001109">
    <property type="entry name" value="Ad_hcy_hydrolase"/>
    <property type="match status" value="1"/>
</dbReference>
<evidence type="ECO:0000256" key="4">
    <source>
        <dbReference type="PIRSR" id="PIRSR001109-2"/>
    </source>
</evidence>
<dbReference type="SUPFAM" id="SSF51735">
    <property type="entry name" value="NAD(P)-binding Rossmann-fold domains"/>
    <property type="match status" value="1"/>
</dbReference>
<dbReference type="EMBL" id="CP048739">
    <property type="protein sequence ID" value="QIB75472.1"/>
    <property type="molecule type" value="Genomic_DNA"/>
</dbReference>
<dbReference type="InterPro" id="IPR020082">
    <property type="entry name" value="S-Ado-L-homoCys_hydrolase_CS"/>
</dbReference>
<comment type="similarity">
    <text evidence="1">Belongs to the adenosylhomocysteinase family.</text>
</comment>
<dbReference type="PROSITE" id="PS00739">
    <property type="entry name" value="ADOHCYASE_2"/>
    <property type="match status" value="1"/>
</dbReference>
<dbReference type="SUPFAM" id="SSF52283">
    <property type="entry name" value="Formate/glycerate dehydrogenase catalytic domain-like"/>
    <property type="match status" value="1"/>
</dbReference>
<dbReference type="NCBIfam" id="NF004005">
    <property type="entry name" value="PRK05476.2-3"/>
    <property type="match status" value="1"/>
</dbReference>
<dbReference type="GO" id="GO:0005829">
    <property type="term" value="C:cytosol"/>
    <property type="evidence" value="ECO:0007669"/>
    <property type="project" value="TreeGrafter"/>
</dbReference>
<dbReference type="GO" id="GO:0004013">
    <property type="term" value="F:adenosylhomocysteinase activity"/>
    <property type="evidence" value="ECO:0007669"/>
    <property type="project" value="TreeGrafter"/>
</dbReference>
<dbReference type="InterPro" id="IPR000043">
    <property type="entry name" value="Adenosylhomocysteinase-like"/>
</dbReference>
<evidence type="ECO:0000256" key="2">
    <source>
        <dbReference type="ARBA" id="ARBA00022563"/>
    </source>
</evidence>
<keyword evidence="6" id="KW-0378">Hydrolase</keyword>
<dbReference type="Gene3D" id="3.40.50.720">
    <property type="entry name" value="NAD(P)-binding Rossmann-like Domain"/>
    <property type="match status" value="1"/>
</dbReference>
<accession>A0A6C0UJ11</accession>
<sequence length="417" mass="45523">MPPESTDEGDPLAWARDYTPILRSFQAEYGESKPLDGHTVAFASHLEAKTGVAIETLHEAGAEVLFAPSEPQSTHGDVVTALDARDGITAFAWEGMTDEEFDNAQHELLEHGPDFILDDGCELIAKVHADHPDVAANVIGGGEQTTVGITRLEAMEREGVLQFPVYGVNDTPMKRYFDNVHGTGESSLTNIAITTNSIISGKDVVVCGYGYCGRGIARKARGMGGQTIVTEVDPRKALQAHMDGHRVMEIDEASKVGDLFISATGNRNVLRTDHFERMKDGAILANSGHFDVEIDSNALESMADDVTTPKEGITRYHMPDGRRLNLLADGRLVNLTGPHSQGHPAEVMDTTFAMMFVAAYEMLAEGVEREPGLHSIPDRLDREVASRKLDTLGISIDDLTESQQAYYDEWEHPDSSF</sequence>
<dbReference type="Gene3D" id="3.40.50.1480">
    <property type="entry name" value="Adenosylhomocysteinase-like"/>
    <property type="match status" value="1"/>
</dbReference>
<gene>
    <name evidence="6" type="ORF">G3I44_14915</name>
</gene>
<dbReference type="AlphaFoldDB" id="A0A6C0UJ11"/>
<feature type="binding site" evidence="4">
    <location>
        <position position="334"/>
    </location>
    <ligand>
        <name>NAD(+)</name>
        <dbReference type="ChEBI" id="CHEBI:57540"/>
    </ligand>
</feature>
<dbReference type="CDD" id="cd00401">
    <property type="entry name" value="SAHH"/>
    <property type="match status" value="1"/>
</dbReference>
<comment type="cofactor">
    <cofactor evidence="4">
        <name>NAD(+)</name>
        <dbReference type="ChEBI" id="CHEBI:57540"/>
    </cofactor>
    <text evidence="4">Binds 1 NAD(+) per subunit.</text>
</comment>
<protein>
    <submittedName>
        <fullName evidence="6">Adenosylhomocysteinase</fullName>
        <ecNumber evidence="6">3.3.1.1</ecNumber>
    </submittedName>
</protein>
<evidence type="ECO:0000259" key="5">
    <source>
        <dbReference type="SMART" id="SM00997"/>
    </source>
</evidence>
<name>A0A6C0UJ11_9EURY</name>
<reference evidence="6 7" key="1">
    <citation type="submission" date="2020-02" db="EMBL/GenBank/DDBJ databases">
        <title>Whole genome sequence of Halogeometricum borinquense strain wsp4.</title>
        <authorList>
            <person name="Verma D.K."/>
            <person name="Gopal K."/>
            <person name="Prasad E.S."/>
        </authorList>
    </citation>
    <scope>NUCLEOTIDE SEQUENCE [LARGE SCALE GENOMIC DNA]</scope>
    <source>
        <strain evidence="7">wsp4</strain>
    </source>
</reference>
<feature type="domain" description="S-adenosyl-L-homocysteine hydrolase NAD binding" evidence="5">
    <location>
        <begin position="179"/>
        <end position="340"/>
    </location>
</feature>
<dbReference type="InterPro" id="IPR036291">
    <property type="entry name" value="NAD(P)-bd_dom_sf"/>
</dbReference>
<dbReference type="EC" id="3.3.1.1" evidence="6"/>
<dbReference type="GO" id="GO:0033353">
    <property type="term" value="P:S-adenosylmethionine cycle"/>
    <property type="evidence" value="ECO:0007669"/>
    <property type="project" value="TreeGrafter"/>
</dbReference>
<dbReference type="SMART" id="SM00996">
    <property type="entry name" value="AdoHcyase"/>
    <property type="match status" value="1"/>
</dbReference>
<dbReference type="RefSeq" id="WP_163487241.1">
    <property type="nucleotide sequence ID" value="NZ_CP048739.1"/>
</dbReference>
<dbReference type="PANTHER" id="PTHR23420">
    <property type="entry name" value="ADENOSYLHOMOCYSTEINASE"/>
    <property type="match status" value="1"/>
</dbReference>
<dbReference type="GeneID" id="44080718"/>
<dbReference type="Proteomes" id="UP000465846">
    <property type="component" value="Chromosome"/>
</dbReference>
<feature type="binding site" evidence="4">
    <location>
        <begin position="210"/>
        <end position="215"/>
    </location>
    <ligand>
        <name>NAD(+)</name>
        <dbReference type="ChEBI" id="CHEBI:57540"/>
    </ligand>
</feature>
<dbReference type="GO" id="GO:0006730">
    <property type="term" value="P:one-carbon metabolic process"/>
    <property type="evidence" value="ECO:0007669"/>
    <property type="project" value="UniProtKB-KW"/>
</dbReference>
<feature type="binding site" evidence="4">
    <location>
        <position position="231"/>
    </location>
    <ligand>
        <name>NAD(+)</name>
        <dbReference type="ChEBI" id="CHEBI:57540"/>
    </ligand>
</feature>
<feature type="binding site" evidence="4">
    <location>
        <position position="343"/>
    </location>
    <ligand>
        <name>NAD(+)</name>
        <dbReference type="ChEBI" id="CHEBI:57540"/>
    </ligand>
</feature>
<evidence type="ECO:0000313" key="6">
    <source>
        <dbReference type="EMBL" id="QIB75472.1"/>
    </source>
</evidence>
<proteinExistence type="inferred from homology"/>
<dbReference type="Pfam" id="PF00670">
    <property type="entry name" value="AdoHcyase_NAD"/>
    <property type="match status" value="1"/>
</dbReference>
<organism evidence="6 7">
    <name type="scientific">Halogeometricum borinquense</name>
    <dbReference type="NCBI Taxonomy" id="60847"/>
    <lineage>
        <taxon>Archaea</taxon>
        <taxon>Methanobacteriati</taxon>
        <taxon>Methanobacteriota</taxon>
        <taxon>Stenosarchaea group</taxon>
        <taxon>Halobacteria</taxon>
        <taxon>Halobacteriales</taxon>
        <taxon>Haloferacaceae</taxon>
        <taxon>Halogeometricum</taxon>
    </lineage>
</organism>
<feature type="binding site" evidence="4">
    <location>
        <begin position="287"/>
        <end position="289"/>
    </location>
    <ligand>
        <name>NAD(+)</name>
        <dbReference type="ChEBI" id="CHEBI:57540"/>
    </ligand>
</feature>
<evidence type="ECO:0000256" key="1">
    <source>
        <dbReference type="ARBA" id="ARBA00007122"/>
    </source>
</evidence>
<dbReference type="Pfam" id="PF05221">
    <property type="entry name" value="AdoHcyase"/>
    <property type="match status" value="1"/>
</dbReference>
<evidence type="ECO:0000313" key="7">
    <source>
        <dbReference type="Proteomes" id="UP000465846"/>
    </source>
</evidence>
<dbReference type="InterPro" id="IPR042172">
    <property type="entry name" value="Adenosylhomocyst_ase-like_sf"/>
</dbReference>
<dbReference type="InterPro" id="IPR015878">
    <property type="entry name" value="Ado_hCys_hydrolase_NAD-bd"/>
</dbReference>
<keyword evidence="2" id="KW-0554">One-carbon metabolism</keyword>
<keyword evidence="3 4" id="KW-0520">NAD</keyword>
<evidence type="ECO:0000256" key="3">
    <source>
        <dbReference type="ARBA" id="ARBA00023027"/>
    </source>
</evidence>
<dbReference type="SMART" id="SM00997">
    <property type="entry name" value="AdoHcyase_NAD"/>
    <property type="match status" value="1"/>
</dbReference>
<dbReference type="PANTHER" id="PTHR23420:SF0">
    <property type="entry name" value="ADENOSYLHOMOCYSTEINASE"/>
    <property type="match status" value="1"/>
</dbReference>